<evidence type="ECO:0000256" key="14">
    <source>
        <dbReference type="ARBA" id="ARBA00024867"/>
    </source>
</evidence>
<dbReference type="PANTHER" id="PTHR48111">
    <property type="entry name" value="REGULATOR OF RPOS"/>
    <property type="match status" value="1"/>
</dbReference>
<keyword evidence="8 15" id="KW-0749">Sporulation</keyword>
<evidence type="ECO:0000256" key="16">
    <source>
        <dbReference type="PIRSR" id="PIRSR002937-1"/>
    </source>
</evidence>
<dbReference type="GO" id="GO:0003700">
    <property type="term" value="F:DNA-binding transcription factor activity"/>
    <property type="evidence" value="ECO:0007669"/>
    <property type="project" value="InterPro"/>
</dbReference>
<evidence type="ECO:0000256" key="11">
    <source>
        <dbReference type="ARBA" id="ARBA00023125"/>
    </source>
</evidence>
<evidence type="ECO:0000313" key="20">
    <source>
        <dbReference type="Proteomes" id="UP000184035"/>
    </source>
</evidence>
<evidence type="ECO:0000256" key="3">
    <source>
        <dbReference type="ARBA" id="ARBA00022490"/>
    </source>
</evidence>
<dbReference type="GO" id="GO:0030435">
    <property type="term" value="P:sporulation resulting in formation of a cellular spore"/>
    <property type="evidence" value="ECO:0007669"/>
    <property type="project" value="UniProtKB-UniRule"/>
</dbReference>
<dbReference type="InterPro" id="IPR039420">
    <property type="entry name" value="WalR-like"/>
</dbReference>
<dbReference type="Gene3D" id="1.10.10.10">
    <property type="entry name" value="Winged helix-like DNA-binding domain superfamily/Winged helix DNA-binding domain"/>
    <property type="match status" value="1"/>
</dbReference>
<sequence length="271" mass="30587">MQESKISVLIADDNKEFCNILNDYLLNQRDIVVTGIAKDGLEALDLIEERKPDLVVLDIIMPHLDGLGVLERLNSMNLDPMPRIIVLSAVGQDKITQRAITLGADYYVVKPFDMDVFTNRIRQMFNNTISSDNSKKTISLMDTPEVRVEPKKEPMDLEAEITSIIHEIGVPAHIKGYMYLREAITMVVNDMELLSAVTKELYPSIAKKYNTTASRVERAIRHAIEVAWARGQVDAINKLFGYTIHNDKGKPTNSEFIAMVADKLRLKNKVS</sequence>
<protein>
    <recommendedName>
        <fullName evidence="2 15">Stage 0 sporulation protein A homolog</fullName>
    </recommendedName>
</protein>
<dbReference type="PIRSF" id="PIRSF002937">
    <property type="entry name" value="Res_reg_Spo0A"/>
    <property type="match status" value="1"/>
</dbReference>
<gene>
    <name evidence="19" type="ORF">SAMN05443638_11925</name>
</gene>
<dbReference type="Proteomes" id="UP000184035">
    <property type="component" value="Unassembled WGS sequence"/>
</dbReference>
<dbReference type="PANTHER" id="PTHR48111:SF1">
    <property type="entry name" value="TWO-COMPONENT RESPONSE REGULATOR ORR33"/>
    <property type="match status" value="1"/>
</dbReference>
<dbReference type="GO" id="GO:0051606">
    <property type="term" value="P:detection of stimulus"/>
    <property type="evidence" value="ECO:0007669"/>
    <property type="project" value="UniProtKB-UniRule"/>
</dbReference>
<evidence type="ECO:0000256" key="15">
    <source>
        <dbReference type="PIRNR" id="PIRNR002937"/>
    </source>
</evidence>
<dbReference type="PROSITE" id="PS50110">
    <property type="entry name" value="RESPONSE_REGULATORY"/>
    <property type="match status" value="1"/>
</dbReference>
<dbReference type="GO" id="GO:0042173">
    <property type="term" value="P:regulation of sporulation resulting in formation of a cellular spore"/>
    <property type="evidence" value="ECO:0007669"/>
    <property type="project" value="InterPro"/>
</dbReference>
<dbReference type="CDD" id="cd17561">
    <property type="entry name" value="REC_Spo0A"/>
    <property type="match status" value="1"/>
</dbReference>
<keyword evidence="9 15" id="KW-0902">Two-component regulatory system</keyword>
<keyword evidence="20" id="KW-1185">Reference proteome</keyword>
<evidence type="ECO:0000259" key="18">
    <source>
        <dbReference type="PROSITE" id="PS50110"/>
    </source>
</evidence>
<evidence type="ECO:0000313" key="19">
    <source>
        <dbReference type="EMBL" id="SHE94405.1"/>
    </source>
</evidence>
<dbReference type="NCBIfam" id="TIGR02875">
    <property type="entry name" value="spore_0_A"/>
    <property type="match status" value="1"/>
</dbReference>
<evidence type="ECO:0000256" key="1">
    <source>
        <dbReference type="ARBA" id="ARBA00004496"/>
    </source>
</evidence>
<evidence type="ECO:0000256" key="8">
    <source>
        <dbReference type="ARBA" id="ARBA00022969"/>
    </source>
</evidence>
<feature type="binding site" evidence="16">
    <location>
        <position position="58"/>
    </location>
    <ligand>
        <name>Ca(2+)</name>
        <dbReference type="ChEBI" id="CHEBI:29108"/>
    </ligand>
</feature>
<evidence type="ECO:0000256" key="2">
    <source>
        <dbReference type="ARBA" id="ARBA00018672"/>
    </source>
</evidence>
<dbReference type="RefSeq" id="WP_072896703.1">
    <property type="nucleotide sequence ID" value="NZ_FQVM01000019.1"/>
</dbReference>
<dbReference type="GO" id="GO:0005509">
    <property type="term" value="F:calcium ion binding"/>
    <property type="evidence" value="ECO:0007669"/>
    <property type="project" value="UniProtKB-UniRule"/>
</dbReference>
<dbReference type="InterPro" id="IPR016032">
    <property type="entry name" value="Sig_transdc_resp-reg_C-effctor"/>
</dbReference>
<keyword evidence="12 15" id="KW-0010">Activator</keyword>
<dbReference type="SUPFAM" id="SSF46894">
    <property type="entry name" value="C-terminal effector domain of the bipartite response regulators"/>
    <property type="match status" value="1"/>
</dbReference>
<comment type="subcellular location">
    <subcellularLocation>
        <location evidence="1 15">Cytoplasm</location>
    </subcellularLocation>
</comment>
<evidence type="ECO:0000256" key="9">
    <source>
        <dbReference type="ARBA" id="ARBA00023012"/>
    </source>
</evidence>
<keyword evidence="10 15" id="KW-0805">Transcription regulation</keyword>
<keyword evidence="13 15" id="KW-0804">Transcription</keyword>
<feature type="domain" description="Response regulatory" evidence="18">
    <location>
        <begin position="7"/>
        <end position="125"/>
    </location>
</feature>
<dbReference type="FunFam" id="1.10.10.10:FF:000107">
    <property type="entry name" value="Stage 0 sporulation protein A"/>
    <property type="match status" value="1"/>
</dbReference>
<dbReference type="GO" id="GO:0032993">
    <property type="term" value="C:protein-DNA complex"/>
    <property type="evidence" value="ECO:0007669"/>
    <property type="project" value="TreeGrafter"/>
</dbReference>
<dbReference type="InterPro" id="IPR014879">
    <property type="entry name" value="Spo0A_C"/>
</dbReference>
<dbReference type="EMBL" id="FQVM01000019">
    <property type="protein sequence ID" value="SHE94405.1"/>
    <property type="molecule type" value="Genomic_DNA"/>
</dbReference>
<evidence type="ECO:0000256" key="5">
    <source>
        <dbReference type="ARBA" id="ARBA00022553"/>
    </source>
</evidence>
<dbReference type="STRING" id="1533.SAMN05443638_11925"/>
<evidence type="ECO:0000256" key="17">
    <source>
        <dbReference type="PROSITE-ProRule" id="PRU00169"/>
    </source>
</evidence>
<dbReference type="SUPFAM" id="SSF52172">
    <property type="entry name" value="CheY-like"/>
    <property type="match status" value="1"/>
</dbReference>
<dbReference type="Pfam" id="PF00072">
    <property type="entry name" value="Response_reg"/>
    <property type="match status" value="1"/>
</dbReference>
<comment type="function">
    <text evidence="14 15">May play the central regulatory role in sporulation. It may be an element of the effector pathway responsible for the activation of sporulation genes in response to nutritional stress. Spo0A may act in concert with spo0H (a sigma factor) to control the expression of some genes that are critical to the sporulation process.</text>
</comment>
<dbReference type="AlphaFoldDB" id="A0A1M4XLK4"/>
<dbReference type="InterPro" id="IPR012052">
    <property type="entry name" value="Spore_0_A"/>
</dbReference>
<dbReference type="GO" id="GO:0000156">
    <property type="term" value="F:phosphorelay response regulator activity"/>
    <property type="evidence" value="ECO:0007669"/>
    <property type="project" value="TreeGrafter"/>
</dbReference>
<dbReference type="InterPro" id="IPR036388">
    <property type="entry name" value="WH-like_DNA-bd_sf"/>
</dbReference>
<evidence type="ECO:0000256" key="10">
    <source>
        <dbReference type="ARBA" id="ARBA00023015"/>
    </source>
</evidence>
<dbReference type="InterPro" id="IPR001789">
    <property type="entry name" value="Sig_transdc_resp-reg_receiver"/>
</dbReference>
<dbReference type="Gene3D" id="3.40.50.2300">
    <property type="match status" value="1"/>
</dbReference>
<dbReference type="OrthoDB" id="9793299at2"/>
<dbReference type="GO" id="GO:0005829">
    <property type="term" value="C:cytosol"/>
    <property type="evidence" value="ECO:0007669"/>
    <property type="project" value="TreeGrafter"/>
</dbReference>
<evidence type="ECO:0000256" key="7">
    <source>
        <dbReference type="ARBA" id="ARBA00022837"/>
    </source>
</evidence>
<evidence type="ECO:0000256" key="4">
    <source>
        <dbReference type="ARBA" id="ARBA00022491"/>
    </source>
</evidence>
<evidence type="ECO:0000256" key="12">
    <source>
        <dbReference type="ARBA" id="ARBA00023159"/>
    </source>
</evidence>
<comment type="cofactor">
    <cofactor evidence="15 16">
        <name>Ca(2+)</name>
        <dbReference type="ChEBI" id="CHEBI:29108"/>
    </cofactor>
    <text evidence="15 16">Binds 1 Ca(2+) ion per subunit.</text>
</comment>
<accession>A0A1M4XLK4</accession>
<reference evidence="19 20" key="1">
    <citation type="submission" date="2016-11" db="EMBL/GenBank/DDBJ databases">
        <authorList>
            <person name="Jaros S."/>
            <person name="Januszkiewicz K."/>
            <person name="Wedrychowicz H."/>
        </authorList>
    </citation>
    <scope>NUCLEOTIDE SEQUENCE [LARGE SCALE GENOMIC DNA]</scope>
    <source>
        <strain evidence="19 20">DSM 2631</strain>
    </source>
</reference>
<keyword evidence="5 17" id="KW-0597">Phosphoprotein</keyword>
<keyword evidence="3 15" id="KW-0963">Cytoplasm</keyword>
<dbReference type="GO" id="GO:0000976">
    <property type="term" value="F:transcription cis-regulatory region binding"/>
    <property type="evidence" value="ECO:0007669"/>
    <property type="project" value="TreeGrafter"/>
</dbReference>
<keyword evidence="7 15" id="KW-0106">Calcium</keyword>
<keyword evidence="11 15" id="KW-0238">DNA-binding</keyword>
<name>A0A1M4XLK4_9CLOT</name>
<feature type="binding site" evidence="16">
    <location>
        <position position="12"/>
    </location>
    <ligand>
        <name>Ca(2+)</name>
        <dbReference type="ChEBI" id="CHEBI:29108"/>
    </ligand>
</feature>
<evidence type="ECO:0000256" key="13">
    <source>
        <dbReference type="ARBA" id="ARBA00023163"/>
    </source>
</evidence>
<keyword evidence="4 15" id="KW-0678">Repressor</keyword>
<organism evidence="19 20">
    <name type="scientific">Clostridium fallax</name>
    <dbReference type="NCBI Taxonomy" id="1533"/>
    <lineage>
        <taxon>Bacteria</taxon>
        <taxon>Bacillati</taxon>
        <taxon>Bacillota</taxon>
        <taxon>Clostridia</taxon>
        <taxon>Eubacteriales</taxon>
        <taxon>Clostridiaceae</taxon>
        <taxon>Clostridium</taxon>
    </lineage>
</organism>
<keyword evidence="6 15" id="KW-0479">Metal-binding</keyword>
<feature type="modified residue" description="4-aspartylphosphate" evidence="17">
    <location>
        <position position="58"/>
    </location>
</feature>
<dbReference type="InterPro" id="IPR011006">
    <property type="entry name" value="CheY-like_superfamily"/>
</dbReference>
<evidence type="ECO:0000256" key="6">
    <source>
        <dbReference type="ARBA" id="ARBA00022723"/>
    </source>
</evidence>
<dbReference type="SMART" id="SM00448">
    <property type="entry name" value="REC"/>
    <property type="match status" value="1"/>
</dbReference>
<dbReference type="Pfam" id="PF08769">
    <property type="entry name" value="Spo0A_C"/>
    <property type="match status" value="1"/>
</dbReference>
<proteinExistence type="predicted"/>
<feature type="binding site" evidence="16">
    <location>
        <position position="13"/>
    </location>
    <ligand>
        <name>Ca(2+)</name>
        <dbReference type="ChEBI" id="CHEBI:29108"/>
    </ligand>
</feature>